<sequence>MPELFRSKPDTLVVALSDREEILGELRRALASADDAERPGLGRAIALVEAVPSRSEAELRGLWARERIASTGFPLADLKPDSIAAVRALRKAEPGLRLVQALALTKLAAAPDAQQA</sequence>
<gene>
    <name evidence="1" type="ORF">HNQ79_001471</name>
</gene>
<organism evidence="1 2">
    <name type="scientific">Streptomyces candidus</name>
    <dbReference type="NCBI Taxonomy" id="67283"/>
    <lineage>
        <taxon>Bacteria</taxon>
        <taxon>Bacillati</taxon>
        <taxon>Actinomycetota</taxon>
        <taxon>Actinomycetes</taxon>
        <taxon>Kitasatosporales</taxon>
        <taxon>Streptomycetaceae</taxon>
        <taxon>Streptomyces</taxon>
    </lineage>
</organism>
<dbReference type="Proteomes" id="UP000540423">
    <property type="component" value="Unassembled WGS sequence"/>
</dbReference>
<keyword evidence="2" id="KW-1185">Reference proteome</keyword>
<dbReference type="EMBL" id="JACHEM010000003">
    <property type="protein sequence ID" value="MBB6435020.1"/>
    <property type="molecule type" value="Genomic_DNA"/>
</dbReference>
<evidence type="ECO:0000313" key="2">
    <source>
        <dbReference type="Proteomes" id="UP000540423"/>
    </source>
</evidence>
<proteinExistence type="predicted"/>
<evidence type="ECO:0000313" key="1">
    <source>
        <dbReference type="EMBL" id="MBB6435020.1"/>
    </source>
</evidence>
<reference evidence="1 2" key="1">
    <citation type="submission" date="2020-08" db="EMBL/GenBank/DDBJ databases">
        <title>Genomic Encyclopedia of Type Strains, Phase IV (KMG-IV): sequencing the most valuable type-strain genomes for metagenomic binning, comparative biology and taxonomic classification.</title>
        <authorList>
            <person name="Goeker M."/>
        </authorList>
    </citation>
    <scope>NUCLEOTIDE SEQUENCE [LARGE SCALE GENOMIC DNA]</scope>
    <source>
        <strain evidence="1 2">DSM 40141</strain>
    </source>
</reference>
<dbReference type="RefSeq" id="WP_185028185.1">
    <property type="nucleotide sequence ID" value="NZ_BNBN01000004.1"/>
</dbReference>
<protein>
    <submittedName>
        <fullName evidence="1">Uncharacterized protein</fullName>
    </submittedName>
</protein>
<comment type="caution">
    <text evidence="1">The sequence shown here is derived from an EMBL/GenBank/DDBJ whole genome shotgun (WGS) entry which is preliminary data.</text>
</comment>
<dbReference type="AlphaFoldDB" id="A0A7X0HCG6"/>
<name>A0A7X0HCG6_9ACTN</name>
<accession>A0A7X0HCG6</accession>